<keyword evidence="3" id="KW-1185">Reference proteome</keyword>
<organism evidence="2 3">
    <name type="scientific">Mycena maculata</name>
    <dbReference type="NCBI Taxonomy" id="230809"/>
    <lineage>
        <taxon>Eukaryota</taxon>
        <taxon>Fungi</taxon>
        <taxon>Dikarya</taxon>
        <taxon>Basidiomycota</taxon>
        <taxon>Agaricomycotina</taxon>
        <taxon>Agaricomycetes</taxon>
        <taxon>Agaricomycetidae</taxon>
        <taxon>Agaricales</taxon>
        <taxon>Marasmiineae</taxon>
        <taxon>Mycenaceae</taxon>
        <taxon>Mycena</taxon>
    </lineage>
</organism>
<feature type="non-terminal residue" evidence="2">
    <location>
        <position position="1"/>
    </location>
</feature>
<dbReference type="Proteomes" id="UP001215280">
    <property type="component" value="Unassembled WGS sequence"/>
</dbReference>
<feature type="region of interest" description="Disordered" evidence="1">
    <location>
        <begin position="95"/>
        <end position="116"/>
    </location>
</feature>
<sequence>DQAEEDPEDRGRALVSSPDGWRVEMARWISAAREAAAEQEAEGSGTDEDQEEEDVPMDRVQRLFGTGVKESLRTHVSRRAQEEEEAYMRVMAELDEQDDVLDDGGIEIDDDEVWGE</sequence>
<dbReference type="AlphaFoldDB" id="A0AAD7H833"/>
<evidence type="ECO:0000313" key="3">
    <source>
        <dbReference type="Proteomes" id="UP001215280"/>
    </source>
</evidence>
<reference evidence="2" key="1">
    <citation type="submission" date="2023-03" db="EMBL/GenBank/DDBJ databases">
        <title>Massive genome expansion in bonnet fungi (Mycena s.s.) driven by repeated elements and novel gene families across ecological guilds.</title>
        <authorList>
            <consortium name="Lawrence Berkeley National Laboratory"/>
            <person name="Harder C.B."/>
            <person name="Miyauchi S."/>
            <person name="Viragh M."/>
            <person name="Kuo A."/>
            <person name="Thoen E."/>
            <person name="Andreopoulos B."/>
            <person name="Lu D."/>
            <person name="Skrede I."/>
            <person name="Drula E."/>
            <person name="Henrissat B."/>
            <person name="Morin E."/>
            <person name="Kohler A."/>
            <person name="Barry K."/>
            <person name="LaButti K."/>
            <person name="Morin E."/>
            <person name="Salamov A."/>
            <person name="Lipzen A."/>
            <person name="Mereny Z."/>
            <person name="Hegedus B."/>
            <person name="Baldrian P."/>
            <person name="Stursova M."/>
            <person name="Weitz H."/>
            <person name="Taylor A."/>
            <person name="Grigoriev I.V."/>
            <person name="Nagy L.G."/>
            <person name="Martin F."/>
            <person name="Kauserud H."/>
        </authorList>
    </citation>
    <scope>NUCLEOTIDE SEQUENCE</scope>
    <source>
        <strain evidence="2">CBHHK188m</strain>
    </source>
</reference>
<evidence type="ECO:0000313" key="2">
    <source>
        <dbReference type="EMBL" id="KAJ7714242.1"/>
    </source>
</evidence>
<feature type="compositionally biased region" description="Acidic residues" evidence="1">
    <location>
        <begin position="37"/>
        <end position="55"/>
    </location>
</feature>
<dbReference type="EMBL" id="JARJLG010000375">
    <property type="protein sequence ID" value="KAJ7714242.1"/>
    <property type="molecule type" value="Genomic_DNA"/>
</dbReference>
<accession>A0AAD7H833</accession>
<evidence type="ECO:0000256" key="1">
    <source>
        <dbReference type="SAM" id="MobiDB-lite"/>
    </source>
</evidence>
<feature type="region of interest" description="Disordered" evidence="1">
    <location>
        <begin position="32"/>
        <end position="56"/>
    </location>
</feature>
<gene>
    <name evidence="2" type="ORF">DFH07DRAFT_785811</name>
</gene>
<comment type="caution">
    <text evidence="2">The sequence shown here is derived from an EMBL/GenBank/DDBJ whole genome shotgun (WGS) entry which is preliminary data.</text>
</comment>
<name>A0AAD7H833_9AGAR</name>
<proteinExistence type="predicted"/>
<protein>
    <submittedName>
        <fullName evidence="2">Uncharacterized protein</fullName>
    </submittedName>
</protein>